<dbReference type="CDD" id="cd05398">
    <property type="entry name" value="NT_ClassII-CCAase"/>
    <property type="match status" value="1"/>
</dbReference>
<dbReference type="Pfam" id="PF12627">
    <property type="entry name" value="PolyA_pol_RNAbd"/>
    <property type="match status" value="1"/>
</dbReference>
<evidence type="ECO:0000259" key="10">
    <source>
        <dbReference type="Pfam" id="PF12627"/>
    </source>
</evidence>
<evidence type="ECO:0000256" key="3">
    <source>
        <dbReference type="ARBA" id="ARBA00022694"/>
    </source>
</evidence>
<proteinExistence type="inferred from homology"/>
<keyword evidence="8" id="KW-0694">RNA-binding</keyword>
<evidence type="ECO:0000313" key="12">
    <source>
        <dbReference type="Proteomes" id="UP000032611"/>
    </source>
</evidence>
<dbReference type="InterPro" id="IPR032828">
    <property type="entry name" value="PolyA_RNA-bd"/>
</dbReference>
<keyword evidence="7" id="KW-0460">Magnesium</keyword>
<feature type="domain" description="tRNA nucleotidyltransferase/poly(A) polymerase RNA and SrmB- binding" evidence="10">
    <location>
        <begin position="188"/>
        <end position="240"/>
    </location>
</feature>
<evidence type="ECO:0000256" key="5">
    <source>
        <dbReference type="ARBA" id="ARBA00022723"/>
    </source>
</evidence>
<gene>
    <name evidence="11" type="ORF">TM49_10320</name>
</gene>
<keyword evidence="4" id="KW-0548">Nucleotidyltransferase</keyword>
<dbReference type="SUPFAM" id="SSF81891">
    <property type="entry name" value="Poly A polymerase C-terminal region-like"/>
    <property type="match status" value="1"/>
</dbReference>
<dbReference type="RefSeq" id="WP_045681066.1">
    <property type="nucleotide sequence ID" value="NZ_CP010803.1"/>
</dbReference>
<reference evidence="11 12" key="1">
    <citation type="journal article" date="2015" name="Genome Announc.">
        <title>Complete genome sequence of Martelella endophytica YC6887, which has antifungal activity associated with a halophyte.</title>
        <authorList>
            <person name="Khan A."/>
            <person name="Khan H."/>
            <person name="Chung E.J."/>
            <person name="Hossain M.T."/>
            <person name="Chung Y.R."/>
        </authorList>
    </citation>
    <scope>NUCLEOTIDE SEQUENCE [LARGE SCALE GENOMIC DNA]</scope>
    <source>
        <strain evidence="11">YC6887</strain>
    </source>
</reference>
<keyword evidence="2 8" id="KW-0808">Transferase</keyword>
<evidence type="ECO:0000256" key="6">
    <source>
        <dbReference type="ARBA" id="ARBA00022741"/>
    </source>
</evidence>
<dbReference type="PANTHER" id="PTHR46173:SF1">
    <property type="entry name" value="CCA TRNA NUCLEOTIDYLTRANSFERASE 1, MITOCHONDRIAL"/>
    <property type="match status" value="1"/>
</dbReference>
<dbReference type="Gene3D" id="1.10.3090.10">
    <property type="entry name" value="cca-adding enzyme, domain 2"/>
    <property type="match status" value="1"/>
</dbReference>
<feature type="domain" description="Poly A polymerase head" evidence="9">
    <location>
        <begin position="30"/>
        <end position="151"/>
    </location>
</feature>
<accession>A0A0D5LQE0</accession>
<dbReference type="Gene3D" id="3.30.460.10">
    <property type="entry name" value="Beta Polymerase, domain 2"/>
    <property type="match status" value="1"/>
</dbReference>
<dbReference type="PATRIC" id="fig|1486262.3.peg.2136"/>
<dbReference type="STRING" id="1486262.TM49_10320"/>
<evidence type="ECO:0000256" key="8">
    <source>
        <dbReference type="RuleBase" id="RU003953"/>
    </source>
</evidence>
<dbReference type="GO" id="GO:0000166">
    <property type="term" value="F:nucleotide binding"/>
    <property type="evidence" value="ECO:0007669"/>
    <property type="project" value="UniProtKB-KW"/>
</dbReference>
<keyword evidence="6" id="KW-0547">Nucleotide-binding</keyword>
<evidence type="ECO:0000259" key="9">
    <source>
        <dbReference type="Pfam" id="PF01743"/>
    </source>
</evidence>
<dbReference type="OrthoDB" id="9805698at2"/>
<keyword evidence="5" id="KW-0479">Metal-binding</keyword>
<sequence>MKTVAEQDWFKDARLAKVLAVLNGDGGETRVVGGAVRNSLMGMAVGDIDMASTLLPEAVSARAKAAGMKPVPTGIEHGTVTVVCDGKPFEVTTLRADVETFGRHATVRFGTDWAEDAARRDLTINALYADAEGNVIDLVDGLPDVETKTVRFIGEAETRIAEDYLRILRFFRFFAWYGSGRPDAAGLKAATRLRDGLKTLSAERVWSELKKLLSAPDPSRALLWMRQTGILTIIVPETEKWGIDAAPGLIDAERALGWPADPMLRLAAIVPPDERRLSELARRLKLSNAERDQMLAFAAAPAIPASGRALSRLLYRHGRTGLSMRLKLALATARAKASAGDLEAAAEAGRLSKLVALAEDWTRPEMPLGGGDIVASGVPAGPEVGTLLAALEDWWIAGDFAADRAALEARLAAIRADR</sequence>
<dbReference type="AlphaFoldDB" id="A0A0D5LQE0"/>
<dbReference type="GO" id="GO:0046872">
    <property type="term" value="F:metal ion binding"/>
    <property type="evidence" value="ECO:0007669"/>
    <property type="project" value="UniProtKB-KW"/>
</dbReference>
<protein>
    <submittedName>
        <fullName evidence="11">Poly(A) polymerase</fullName>
    </submittedName>
</protein>
<comment type="similarity">
    <text evidence="8">Belongs to the tRNA nucleotidyltransferase/poly(A) polymerase family.</text>
</comment>
<keyword evidence="3" id="KW-0819">tRNA processing</keyword>
<dbReference type="InterPro" id="IPR043519">
    <property type="entry name" value="NT_sf"/>
</dbReference>
<keyword evidence="12" id="KW-1185">Reference proteome</keyword>
<dbReference type="Proteomes" id="UP000032611">
    <property type="component" value="Chromosome"/>
</dbReference>
<evidence type="ECO:0000313" key="11">
    <source>
        <dbReference type="EMBL" id="AJY45977.1"/>
    </source>
</evidence>
<dbReference type="InterPro" id="IPR050264">
    <property type="entry name" value="Bact_CCA-adding_enz_type3_sf"/>
</dbReference>
<dbReference type="InterPro" id="IPR002646">
    <property type="entry name" value="PolA_pol_head_dom"/>
</dbReference>
<dbReference type="EMBL" id="CP010803">
    <property type="protein sequence ID" value="AJY45977.1"/>
    <property type="molecule type" value="Genomic_DNA"/>
</dbReference>
<dbReference type="HOGENOM" id="CLU_015961_2_3_5"/>
<comment type="cofactor">
    <cofactor evidence="1">
        <name>Mg(2+)</name>
        <dbReference type="ChEBI" id="CHEBI:18420"/>
    </cofactor>
</comment>
<evidence type="ECO:0000256" key="2">
    <source>
        <dbReference type="ARBA" id="ARBA00022679"/>
    </source>
</evidence>
<organism evidence="11 12">
    <name type="scientific">Martelella endophytica</name>
    <dbReference type="NCBI Taxonomy" id="1486262"/>
    <lineage>
        <taxon>Bacteria</taxon>
        <taxon>Pseudomonadati</taxon>
        <taxon>Pseudomonadota</taxon>
        <taxon>Alphaproteobacteria</taxon>
        <taxon>Hyphomicrobiales</taxon>
        <taxon>Aurantimonadaceae</taxon>
        <taxon>Martelella</taxon>
    </lineage>
</organism>
<evidence type="ECO:0000256" key="1">
    <source>
        <dbReference type="ARBA" id="ARBA00001946"/>
    </source>
</evidence>
<name>A0A0D5LQE0_MAREN</name>
<dbReference type="Pfam" id="PF01743">
    <property type="entry name" value="PolyA_pol"/>
    <property type="match status" value="1"/>
</dbReference>
<dbReference type="GO" id="GO:0000049">
    <property type="term" value="F:tRNA binding"/>
    <property type="evidence" value="ECO:0007669"/>
    <property type="project" value="TreeGrafter"/>
</dbReference>
<dbReference type="SUPFAM" id="SSF81301">
    <property type="entry name" value="Nucleotidyltransferase"/>
    <property type="match status" value="1"/>
</dbReference>
<dbReference type="KEGG" id="mey:TM49_10320"/>
<evidence type="ECO:0000256" key="7">
    <source>
        <dbReference type="ARBA" id="ARBA00022842"/>
    </source>
</evidence>
<evidence type="ECO:0000256" key="4">
    <source>
        <dbReference type="ARBA" id="ARBA00022695"/>
    </source>
</evidence>
<dbReference type="PANTHER" id="PTHR46173">
    <property type="entry name" value="CCA TRNA NUCLEOTIDYLTRANSFERASE 1, MITOCHONDRIAL"/>
    <property type="match status" value="1"/>
</dbReference>
<dbReference type="GO" id="GO:0008033">
    <property type="term" value="P:tRNA processing"/>
    <property type="evidence" value="ECO:0007669"/>
    <property type="project" value="UniProtKB-KW"/>
</dbReference>
<dbReference type="GO" id="GO:0016779">
    <property type="term" value="F:nucleotidyltransferase activity"/>
    <property type="evidence" value="ECO:0007669"/>
    <property type="project" value="UniProtKB-KW"/>
</dbReference>